<accession>W6UU75</accession>
<comment type="caution">
    <text evidence="1">The sequence shown here is derived from an EMBL/GenBank/DDBJ whole genome shotgun (WGS) entry which is preliminary data.</text>
</comment>
<proteinExistence type="predicted"/>
<evidence type="ECO:0000313" key="1">
    <source>
        <dbReference type="EMBL" id="EUB64201.1"/>
    </source>
</evidence>
<protein>
    <submittedName>
        <fullName evidence="1">Uncharacterized protein</fullName>
    </submittedName>
</protein>
<dbReference type="EMBL" id="APAU02000003">
    <property type="protein sequence ID" value="EUB64201.1"/>
    <property type="molecule type" value="Genomic_DNA"/>
</dbReference>
<reference evidence="1 2" key="1">
    <citation type="journal article" date="2013" name="Nat. Genet.">
        <title>The genome of the hydatid tapeworm Echinococcus granulosus.</title>
        <authorList>
            <person name="Zheng H."/>
            <person name="Zhang W."/>
            <person name="Zhang L."/>
            <person name="Zhang Z."/>
            <person name="Li J."/>
            <person name="Lu G."/>
            <person name="Zhu Y."/>
            <person name="Wang Y."/>
            <person name="Huang Y."/>
            <person name="Liu J."/>
            <person name="Kang H."/>
            <person name="Chen J."/>
            <person name="Wang L."/>
            <person name="Chen A."/>
            <person name="Yu S."/>
            <person name="Gao Z."/>
            <person name="Jin L."/>
            <person name="Gu W."/>
            <person name="Wang Z."/>
            <person name="Zhao L."/>
            <person name="Shi B."/>
            <person name="Wen H."/>
            <person name="Lin R."/>
            <person name="Jones M.K."/>
            <person name="Brejova B."/>
            <person name="Vinar T."/>
            <person name="Zhao G."/>
            <person name="McManus D.P."/>
            <person name="Chen Z."/>
            <person name="Zhou Y."/>
            <person name="Wang S."/>
        </authorList>
    </citation>
    <scope>NUCLEOTIDE SEQUENCE [LARGE SCALE GENOMIC DNA]</scope>
</reference>
<dbReference type="RefSeq" id="XP_024355397.1">
    <property type="nucleotide sequence ID" value="XM_024489994.1"/>
</dbReference>
<sequence length="93" mass="10992">MSRSLFSASLLNHVSCCKAAPTLRYLRIVSYRVFFFFSLTNSIILNYEPISALVNDKMHFSLFTRLCIYQSRSSCEYSYPWWFLSSIQQIWVP</sequence>
<keyword evidence="2" id="KW-1185">Reference proteome</keyword>
<gene>
    <name evidence="1" type="ORF">EGR_00745</name>
</gene>
<organism evidence="1 2">
    <name type="scientific">Echinococcus granulosus</name>
    <name type="common">Hydatid tapeworm</name>
    <dbReference type="NCBI Taxonomy" id="6210"/>
    <lineage>
        <taxon>Eukaryota</taxon>
        <taxon>Metazoa</taxon>
        <taxon>Spiralia</taxon>
        <taxon>Lophotrochozoa</taxon>
        <taxon>Platyhelminthes</taxon>
        <taxon>Cestoda</taxon>
        <taxon>Eucestoda</taxon>
        <taxon>Cyclophyllidea</taxon>
        <taxon>Taeniidae</taxon>
        <taxon>Echinococcus</taxon>
        <taxon>Echinococcus granulosus group</taxon>
    </lineage>
</organism>
<dbReference type="AlphaFoldDB" id="W6UU75"/>
<dbReference type="KEGG" id="egl:EGR_00745"/>
<dbReference type="CTD" id="36336460"/>
<evidence type="ECO:0000313" key="2">
    <source>
        <dbReference type="Proteomes" id="UP000019149"/>
    </source>
</evidence>
<name>W6UU75_ECHGR</name>
<dbReference type="GeneID" id="36336460"/>
<dbReference type="Proteomes" id="UP000019149">
    <property type="component" value="Unassembled WGS sequence"/>
</dbReference>